<accession>A0AAN4Z7S1</accession>
<proteinExistence type="predicted"/>
<name>A0AAN4Z7S1_9BILA</name>
<reference evidence="2" key="1">
    <citation type="submission" date="2022-10" db="EMBL/GenBank/DDBJ databases">
        <title>Genome assembly of Pristionchus species.</title>
        <authorList>
            <person name="Yoshida K."/>
            <person name="Sommer R.J."/>
        </authorList>
    </citation>
    <scope>NUCLEOTIDE SEQUENCE [LARGE SCALE GENOMIC DNA]</scope>
    <source>
        <strain evidence="2">RS5460</strain>
    </source>
</reference>
<gene>
    <name evidence="1" type="ORF">PMAYCL1PPCAC_05124</name>
</gene>
<evidence type="ECO:0000313" key="2">
    <source>
        <dbReference type="Proteomes" id="UP001328107"/>
    </source>
</evidence>
<dbReference type="Proteomes" id="UP001328107">
    <property type="component" value="Unassembled WGS sequence"/>
</dbReference>
<feature type="non-terminal residue" evidence="1">
    <location>
        <position position="1"/>
    </location>
</feature>
<organism evidence="1 2">
    <name type="scientific">Pristionchus mayeri</name>
    <dbReference type="NCBI Taxonomy" id="1317129"/>
    <lineage>
        <taxon>Eukaryota</taxon>
        <taxon>Metazoa</taxon>
        <taxon>Ecdysozoa</taxon>
        <taxon>Nematoda</taxon>
        <taxon>Chromadorea</taxon>
        <taxon>Rhabditida</taxon>
        <taxon>Rhabditina</taxon>
        <taxon>Diplogasteromorpha</taxon>
        <taxon>Diplogasteroidea</taxon>
        <taxon>Neodiplogasteridae</taxon>
        <taxon>Pristionchus</taxon>
    </lineage>
</organism>
<sequence>ITHRDYTDYNLDTKWKSTDLDFLLNHHTGAESLVPSKEVLLTITGTQGFFREDPWTQFPRLNGMGVAICRTYHNIGLDDGLFLTIASKGKCLLHALALVASALANHSAIRAPSNELKPKSTSTTKAT</sequence>
<protein>
    <submittedName>
        <fullName evidence="1">Uncharacterized protein</fullName>
    </submittedName>
</protein>
<dbReference type="EMBL" id="BTRK01000002">
    <property type="protein sequence ID" value="GMR34929.1"/>
    <property type="molecule type" value="Genomic_DNA"/>
</dbReference>
<keyword evidence="2" id="KW-1185">Reference proteome</keyword>
<comment type="caution">
    <text evidence="1">The sequence shown here is derived from an EMBL/GenBank/DDBJ whole genome shotgun (WGS) entry which is preliminary data.</text>
</comment>
<feature type="non-terminal residue" evidence="1">
    <location>
        <position position="127"/>
    </location>
</feature>
<dbReference type="AlphaFoldDB" id="A0AAN4Z7S1"/>
<evidence type="ECO:0000313" key="1">
    <source>
        <dbReference type="EMBL" id="GMR34929.1"/>
    </source>
</evidence>